<gene>
    <name evidence="2" type="ORF">METZ01_LOCUS357066</name>
</gene>
<evidence type="ECO:0000313" key="2">
    <source>
        <dbReference type="EMBL" id="SVD04212.1"/>
    </source>
</evidence>
<dbReference type="AlphaFoldDB" id="A0A382S3R8"/>
<accession>A0A382S3R8</accession>
<protein>
    <submittedName>
        <fullName evidence="2">Uncharacterized protein</fullName>
    </submittedName>
</protein>
<reference evidence="2" key="1">
    <citation type="submission" date="2018-05" db="EMBL/GenBank/DDBJ databases">
        <authorList>
            <person name="Lanie J.A."/>
            <person name="Ng W.-L."/>
            <person name="Kazmierczak K.M."/>
            <person name="Andrzejewski T.M."/>
            <person name="Davidsen T.M."/>
            <person name="Wayne K.J."/>
            <person name="Tettelin H."/>
            <person name="Glass J.I."/>
            <person name="Rusch D."/>
            <person name="Podicherti R."/>
            <person name="Tsui H.-C.T."/>
            <person name="Winkler M.E."/>
        </authorList>
    </citation>
    <scope>NUCLEOTIDE SEQUENCE</scope>
</reference>
<feature type="region of interest" description="Disordered" evidence="1">
    <location>
        <begin position="1"/>
        <end position="25"/>
    </location>
</feature>
<evidence type="ECO:0000256" key="1">
    <source>
        <dbReference type="SAM" id="MobiDB-lite"/>
    </source>
</evidence>
<sequence length="59" mass="6651">DHRCQDVSHQGSLRENLGIEESGWNSTQHPLNFSPKISLRIISTNLYILQPPSNPLVGR</sequence>
<name>A0A382S3R8_9ZZZZ</name>
<dbReference type="EMBL" id="UINC01126004">
    <property type="protein sequence ID" value="SVD04212.1"/>
    <property type="molecule type" value="Genomic_DNA"/>
</dbReference>
<proteinExistence type="predicted"/>
<feature type="non-terminal residue" evidence="2">
    <location>
        <position position="1"/>
    </location>
</feature>
<organism evidence="2">
    <name type="scientific">marine metagenome</name>
    <dbReference type="NCBI Taxonomy" id="408172"/>
    <lineage>
        <taxon>unclassified sequences</taxon>
        <taxon>metagenomes</taxon>
        <taxon>ecological metagenomes</taxon>
    </lineage>
</organism>